<organism evidence="2 3">
    <name type="scientific">Hungatella hathewayi</name>
    <dbReference type="NCBI Taxonomy" id="154046"/>
    <lineage>
        <taxon>Bacteria</taxon>
        <taxon>Bacillati</taxon>
        <taxon>Bacillota</taxon>
        <taxon>Clostridia</taxon>
        <taxon>Lachnospirales</taxon>
        <taxon>Lachnospiraceae</taxon>
        <taxon>Hungatella</taxon>
    </lineage>
</organism>
<reference evidence="2 3" key="1">
    <citation type="submission" date="2018-08" db="EMBL/GenBank/DDBJ databases">
        <title>A genome reference for cultivated species of the human gut microbiota.</title>
        <authorList>
            <person name="Zou Y."/>
            <person name="Xue W."/>
            <person name="Luo G."/>
        </authorList>
    </citation>
    <scope>NUCLEOTIDE SEQUENCE [LARGE SCALE GENOMIC DNA]</scope>
    <source>
        <strain evidence="2 3">AF19-21</strain>
    </source>
</reference>
<evidence type="ECO:0000313" key="3">
    <source>
        <dbReference type="Proteomes" id="UP000261111"/>
    </source>
</evidence>
<evidence type="ECO:0000313" key="2">
    <source>
        <dbReference type="EMBL" id="RGC22025.1"/>
    </source>
</evidence>
<dbReference type="EMBL" id="QVIA01000071">
    <property type="protein sequence ID" value="RGC22025.1"/>
    <property type="molecule type" value="Genomic_DNA"/>
</dbReference>
<feature type="domain" description="MBG" evidence="1">
    <location>
        <begin position="2"/>
        <end position="72"/>
    </location>
</feature>
<dbReference type="Pfam" id="PF18676">
    <property type="entry name" value="MBG_2"/>
    <property type="match status" value="1"/>
</dbReference>
<sequence length="77" mass="8530">MTITVNDNWKYFDQPDPDFSGTVGELVAAGDLGEVSYRRTNSDEAVDTYLNVLTADYEANPNYAVTVETGDFEIRTA</sequence>
<feature type="non-terminal residue" evidence="2">
    <location>
        <position position="77"/>
    </location>
</feature>
<evidence type="ECO:0000259" key="1">
    <source>
        <dbReference type="Pfam" id="PF18676"/>
    </source>
</evidence>
<accession>A0A3E2WA84</accession>
<dbReference type="AlphaFoldDB" id="A0A3E2WA84"/>
<gene>
    <name evidence="2" type="ORF">DWX41_23140</name>
</gene>
<proteinExistence type="predicted"/>
<protein>
    <recommendedName>
        <fullName evidence="1">MBG domain-containing protein</fullName>
    </recommendedName>
</protein>
<dbReference type="Proteomes" id="UP000261111">
    <property type="component" value="Unassembled WGS sequence"/>
</dbReference>
<dbReference type="InterPro" id="IPR041286">
    <property type="entry name" value="MBG_2"/>
</dbReference>
<name>A0A3E2WA84_9FIRM</name>
<comment type="caution">
    <text evidence="2">The sequence shown here is derived from an EMBL/GenBank/DDBJ whole genome shotgun (WGS) entry which is preliminary data.</text>
</comment>